<keyword evidence="5 7" id="KW-0326">Glycosidase</keyword>
<evidence type="ECO:0000256" key="1">
    <source>
        <dbReference type="ARBA" id="ARBA00005641"/>
    </source>
</evidence>
<keyword evidence="8" id="KW-0732">Signal</keyword>
<dbReference type="GO" id="GO:0005576">
    <property type="term" value="C:extracellular region"/>
    <property type="evidence" value="ECO:0007669"/>
    <property type="project" value="TreeGrafter"/>
</dbReference>
<dbReference type="Gene3D" id="3.20.20.80">
    <property type="entry name" value="Glycosidases"/>
    <property type="match status" value="1"/>
</dbReference>
<dbReference type="InterPro" id="IPR017853">
    <property type="entry name" value="GH"/>
</dbReference>
<evidence type="ECO:0000259" key="9">
    <source>
        <dbReference type="Pfam" id="PF00150"/>
    </source>
</evidence>
<evidence type="ECO:0000313" key="10">
    <source>
        <dbReference type="EMBL" id="MST85383.1"/>
    </source>
</evidence>
<dbReference type="GO" id="GO:0030245">
    <property type="term" value="P:cellulose catabolic process"/>
    <property type="evidence" value="ECO:0007669"/>
    <property type="project" value="UniProtKB-KW"/>
</dbReference>
<dbReference type="SUPFAM" id="SSF51445">
    <property type="entry name" value="(Trans)glycosidases"/>
    <property type="match status" value="1"/>
</dbReference>
<gene>
    <name evidence="10" type="ORF">FYJ73_12035</name>
</gene>
<evidence type="ECO:0000256" key="4">
    <source>
        <dbReference type="ARBA" id="ARBA00023277"/>
    </source>
</evidence>
<evidence type="ECO:0000313" key="11">
    <source>
        <dbReference type="Proteomes" id="UP000438914"/>
    </source>
</evidence>
<organism evidence="10 11">
    <name type="scientific">Hallella mizrahii</name>
    <dbReference type="NCBI Taxonomy" id="2606637"/>
    <lineage>
        <taxon>Bacteria</taxon>
        <taxon>Pseudomonadati</taxon>
        <taxon>Bacteroidota</taxon>
        <taxon>Bacteroidia</taxon>
        <taxon>Bacteroidales</taxon>
        <taxon>Prevotellaceae</taxon>
        <taxon>Hallella</taxon>
    </lineage>
</organism>
<reference evidence="10 11" key="1">
    <citation type="submission" date="2019-08" db="EMBL/GenBank/DDBJ databases">
        <title>In-depth cultivation of the pig gut microbiome towards novel bacterial diversity and tailored functional studies.</title>
        <authorList>
            <person name="Wylensek D."/>
            <person name="Hitch T.C.A."/>
            <person name="Clavel T."/>
        </authorList>
    </citation>
    <scope>NUCLEOTIDE SEQUENCE [LARGE SCALE GENOMIC DNA]</scope>
    <source>
        <strain evidence="10 11">LKV-178-WT-2A</strain>
    </source>
</reference>
<evidence type="ECO:0000256" key="6">
    <source>
        <dbReference type="ARBA" id="ARBA00023326"/>
    </source>
</evidence>
<keyword evidence="11" id="KW-1185">Reference proteome</keyword>
<dbReference type="Proteomes" id="UP000438914">
    <property type="component" value="Unassembled WGS sequence"/>
</dbReference>
<comment type="caution">
    <text evidence="10">The sequence shown here is derived from an EMBL/GenBank/DDBJ whole genome shotgun (WGS) entry which is preliminary data.</text>
</comment>
<accession>A0A7K0KHF7</accession>
<feature type="signal peptide" evidence="8">
    <location>
        <begin position="1"/>
        <end position="26"/>
    </location>
</feature>
<dbReference type="GO" id="GO:0009986">
    <property type="term" value="C:cell surface"/>
    <property type="evidence" value="ECO:0007669"/>
    <property type="project" value="TreeGrafter"/>
</dbReference>
<proteinExistence type="inferred from homology"/>
<dbReference type="RefSeq" id="WP_154534970.1">
    <property type="nucleotide sequence ID" value="NZ_VUNG01000036.1"/>
</dbReference>
<dbReference type="InterPro" id="IPR001547">
    <property type="entry name" value="Glyco_hydro_5"/>
</dbReference>
<dbReference type="EMBL" id="VUNG01000036">
    <property type="protein sequence ID" value="MST85383.1"/>
    <property type="molecule type" value="Genomic_DNA"/>
</dbReference>
<keyword evidence="2 7" id="KW-0378">Hydrolase</keyword>
<evidence type="ECO:0000256" key="3">
    <source>
        <dbReference type="ARBA" id="ARBA00023001"/>
    </source>
</evidence>
<evidence type="ECO:0000256" key="8">
    <source>
        <dbReference type="SAM" id="SignalP"/>
    </source>
</evidence>
<comment type="similarity">
    <text evidence="1 7">Belongs to the glycosyl hydrolase 5 (cellulase A) family.</text>
</comment>
<evidence type="ECO:0000256" key="5">
    <source>
        <dbReference type="ARBA" id="ARBA00023295"/>
    </source>
</evidence>
<evidence type="ECO:0000256" key="2">
    <source>
        <dbReference type="ARBA" id="ARBA00022801"/>
    </source>
</evidence>
<sequence>MTRSKNILLLLACWLCSTWLTIPAGAATTAEEMNIDAKTWASSVVLGWNLGNSLESKGNDETAWGNPMTTREMIKAVKAQGFNCVRIPVQWGCHLTDEKTMTIDSKWMNRVEEVVNYCLDEKMKVIINTHHEVWLEQHPFFAQQKENNEKLAALWKQIATHFKDYGPDLAFAGINETQVNWQAPTQEQADVENSYNQTFINAVRATGGNNAERVLIVQTYSCNPDYGFQHFVIPNDPAKDRLCVEFHYYNPYNYCSGKEGCYYYWGQAFKDKGKISPDDESQLTNTFDKAKTLWADKGLGVIIGELGVSTHFTSDDRATQLDNEKYYLQQLVKEARKRGFAPIVWDNNTFGNGSEIYGIFNRNNHMSVDAPWLLQGLQLGAGLEPYKEKAENGVFWEGDALLNWSEGLQLKIPANKFNGFTAKGRLMLTIEQVPSADYEQLQLMYGDWSGKVNFKINGKNYKGSYDPKAAQGTNDRTYSLSLSFDAATLAKLQTKGLIMQGYGVRLKNVIIMPEGMTTAIFNLAMTGNGQQRCYDLTGRTVPDSFRGLIIKDRQLCLAR</sequence>
<dbReference type="PANTHER" id="PTHR31297">
    <property type="entry name" value="GLUCAN ENDO-1,6-BETA-GLUCOSIDASE B"/>
    <property type="match status" value="1"/>
</dbReference>
<dbReference type="AlphaFoldDB" id="A0A7K0KHF7"/>
<feature type="domain" description="Glycoside hydrolase family 5" evidence="9">
    <location>
        <begin position="61"/>
        <end position="350"/>
    </location>
</feature>
<name>A0A7K0KHF7_9BACT</name>
<evidence type="ECO:0000256" key="7">
    <source>
        <dbReference type="RuleBase" id="RU361153"/>
    </source>
</evidence>
<dbReference type="Pfam" id="PF00150">
    <property type="entry name" value="Cellulase"/>
    <property type="match status" value="1"/>
</dbReference>
<protein>
    <submittedName>
        <fullName evidence="10">Glycoside hydrolase family 5 protein</fullName>
    </submittedName>
</protein>
<keyword evidence="6" id="KW-0624">Polysaccharide degradation</keyword>
<dbReference type="InterPro" id="IPR050386">
    <property type="entry name" value="Glycosyl_hydrolase_5"/>
</dbReference>
<keyword evidence="3" id="KW-0136">Cellulose degradation</keyword>
<keyword evidence="4" id="KW-0119">Carbohydrate metabolism</keyword>
<dbReference type="GO" id="GO:0008422">
    <property type="term" value="F:beta-glucosidase activity"/>
    <property type="evidence" value="ECO:0007669"/>
    <property type="project" value="TreeGrafter"/>
</dbReference>
<feature type="chain" id="PRO_5029629283" evidence="8">
    <location>
        <begin position="27"/>
        <end position="559"/>
    </location>
</feature>
<dbReference type="PANTHER" id="PTHR31297:SF41">
    <property type="entry name" value="ENDOGLUCANASE, PUTATIVE (AFU_ORTHOLOGUE AFUA_5G01830)-RELATED"/>
    <property type="match status" value="1"/>
</dbReference>